<proteinExistence type="predicted"/>
<dbReference type="Gene3D" id="3.30.420.10">
    <property type="entry name" value="Ribonuclease H-like superfamily/Ribonuclease H"/>
    <property type="match status" value="1"/>
</dbReference>
<evidence type="ECO:0000259" key="1">
    <source>
        <dbReference type="Pfam" id="PF13482"/>
    </source>
</evidence>
<gene>
    <name evidence="2" type="ORF">LCGC14_1796910</name>
</gene>
<dbReference type="InterPro" id="IPR036397">
    <property type="entry name" value="RNaseH_sf"/>
</dbReference>
<dbReference type="AlphaFoldDB" id="A0A0F9HDH1"/>
<evidence type="ECO:0000313" key="2">
    <source>
        <dbReference type="EMBL" id="KKM01192.1"/>
    </source>
</evidence>
<dbReference type="Pfam" id="PF13482">
    <property type="entry name" value="RNase_H_2"/>
    <property type="match status" value="1"/>
</dbReference>
<protein>
    <recommendedName>
        <fullName evidence="1">YprB ribonuclease H-like domain-containing protein</fullName>
    </recommendedName>
</protein>
<name>A0A0F9HDH1_9ZZZZ</name>
<dbReference type="InterPro" id="IPR038720">
    <property type="entry name" value="YprB_RNase_H-like_dom"/>
</dbReference>
<feature type="domain" description="YprB ribonuclease H-like" evidence="1">
    <location>
        <begin position="6"/>
        <end position="165"/>
    </location>
</feature>
<sequence>MKIAVFDLETTSLLGDLGRLLCASVLSLPEGEMVTFRQDKIKKKKSFADDREICLQLRDHIETHHMSIGYYSKGYDIPFLNTRLASHGERHLMPMLHLDPIWFFKGWRGLKPRSSKLKVVAEFLDLESKPDVPVEVWANAQGGDPEAIDILVDRCEADVRITHEVAMFALRAGLVRNIQRYP</sequence>
<dbReference type="InterPro" id="IPR012337">
    <property type="entry name" value="RNaseH-like_sf"/>
</dbReference>
<reference evidence="2" key="1">
    <citation type="journal article" date="2015" name="Nature">
        <title>Complex archaea that bridge the gap between prokaryotes and eukaryotes.</title>
        <authorList>
            <person name="Spang A."/>
            <person name="Saw J.H."/>
            <person name="Jorgensen S.L."/>
            <person name="Zaremba-Niedzwiedzka K."/>
            <person name="Martijn J."/>
            <person name="Lind A.E."/>
            <person name="van Eijk R."/>
            <person name="Schleper C."/>
            <person name="Guy L."/>
            <person name="Ettema T.J."/>
        </authorList>
    </citation>
    <scope>NUCLEOTIDE SEQUENCE</scope>
</reference>
<organism evidence="2">
    <name type="scientific">marine sediment metagenome</name>
    <dbReference type="NCBI Taxonomy" id="412755"/>
    <lineage>
        <taxon>unclassified sequences</taxon>
        <taxon>metagenomes</taxon>
        <taxon>ecological metagenomes</taxon>
    </lineage>
</organism>
<dbReference type="GO" id="GO:0003676">
    <property type="term" value="F:nucleic acid binding"/>
    <property type="evidence" value="ECO:0007669"/>
    <property type="project" value="InterPro"/>
</dbReference>
<accession>A0A0F9HDH1</accession>
<comment type="caution">
    <text evidence="2">The sequence shown here is derived from an EMBL/GenBank/DDBJ whole genome shotgun (WGS) entry which is preliminary data.</text>
</comment>
<dbReference type="SUPFAM" id="SSF53098">
    <property type="entry name" value="Ribonuclease H-like"/>
    <property type="match status" value="1"/>
</dbReference>
<dbReference type="EMBL" id="LAZR01017253">
    <property type="protein sequence ID" value="KKM01192.1"/>
    <property type="molecule type" value="Genomic_DNA"/>
</dbReference>